<evidence type="ECO:0000313" key="16">
    <source>
        <dbReference type="EMBL" id="SCS60010.1"/>
    </source>
</evidence>
<dbReference type="EMBL" id="FMPI01000002">
    <property type="protein sequence ID" value="SCS41501.1"/>
    <property type="molecule type" value="Genomic_DNA"/>
</dbReference>
<evidence type="ECO:0000256" key="8">
    <source>
        <dbReference type="ARBA" id="ARBA00023112"/>
    </source>
</evidence>
<comment type="subunit">
    <text evidence="11">The complex is composed of two ATP-binding proteins (NikD and NikE), two transmembrane proteins (NikB and NikC) and a solute-binding protein (NikA).</text>
</comment>
<feature type="domain" description="ABC transmembrane type-1" evidence="14">
    <location>
        <begin position="99"/>
        <end position="300"/>
    </location>
</feature>
<dbReference type="OrthoDB" id="9773683at2"/>
<keyword evidence="3" id="KW-1003">Cell membrane</keyword>
<dbReference type="EMBL" id="FMPG01000002">
    <property type="protein sequence ID" value="SCS60010.1"/>
    <property type="molecule type" value="Genomic_DNA"/>
</dbReference>
<name>A0A1D4HWJ5_9STAP</name>
<protein>
    <recommendedName>
        <fullName evidence="12">Nickel import system permease protein NikB</fullName>
    </recommendedName>
</protein>
<evidence type="ECO:0000256" key="12">
    <source>
        <dbReference type="ARBA" id="ARBA00044774"/>
    </source>
</evidence>
<evidence type="ECO:0000313" key="15">
    <source>
        <dbReference type="EMBL" id="SCS41501.1"/>
    </source>
</evidence>
<gene>
    <name evidence="16" type="primary">nikB</name>
    <name evidence="16" type="ORF">SAMEA2297795_00784</name>
    <name evidence="15" type="ORF">SAMEA2297796_00462</name>
</gene>
<dbReference type="Proteomes" id="UP000095768">
    <property type="component" value="Unassembled WGS sequence"/>
</dbReference>
<accession>A0A1D4HWJ5</accession>
<organism evidence="16 18">
    <name type="scientific">Staphylococcus caeli</name>
    <dbReference type="NCBI Taxonomy" id="2201815"/>
    <lineage>
        <taxon>Bacteria</taxon>
        <taxon>Bacillati</taxon>
        <taxon>Bacillota</taxon>
        <taxon>Bacilli</taxon>
        <taxon>Bacillales</taxon>
        <taxon>Staphylococcaceae</taxon>
        <taxon>Staphylococcus</taxon>
    </lineage>
</organism>
<keyword evidence="8" id="KW-0921">Nickel transport</keyword>
<keyword evidence="9 13" id="KW-0472">Membrane</keyword>
<dbReference type="InterPro" id="IPR035906">
    <property type="entry name" value="MetI-like_sf"/>
</dbReference>
<keyword evidence="7" id="KW-0406">Ion transport</keyword>
<dbReference type="GO" id="GO:0015099">
    <property type="term" value="F:nickel cation transmembrane transporter activity"/>
    <property type="evidence" value="ECO:0007669"/>
    <property type="project" value="InterPro"/>
</dbReference>
<dbReference type="SUPFAM" id="SSF161098">
    <property type="entry name" value="MetI-like"/>
    <property type="match status" value="1"/>
</dbReference>
<evidence type="ECO:0000313" key="18">
    <source>
        <dbReference type="Proteomes" id="UP000095768"/>
    </source>
</evidence>
<evidence type="ECO:0000256" key="6">
    <source>
        <dbReference type="ARBA" id="ARBA00022989"/>
    </source>
</evidence>
<keyword evidence="6 13" id="KW-1133">Transmembrane helix</keyword>
<feature type="transmembrane region" description="Helical" evidence="13">
    <location>
        <begin position="277"/>
        <end position="303"/>
    </location>
</feature>
<dbReference type="PANTHER" id="PTHR43163:SF6">
    <property type="entry name" value="DIPEPTIDE TRANSPORT SYSTEM PERMEASE PROTEIN DPPB-RELATED"/>
    <property type="match status" value="1"/>
</dbReference>
<feature type="transmembrane region" description="Helical" evidence="13">
    <location>
        <begin position="102"/>
        <end position="123"/>
    </location>
</feature>
<dbReference type="CDD" id="cd06261">
    <property type="entry name" value="TM_PBP2"/>
    <property type="match status" value="1"/>
</dbReference>
<reference evidence="16 18" key="2">
    <citation type="submission" date="2016-09" db="EMBL/GenBank/DDBJ databases">
        <authorList>
            <consortium name="Pathogen Informatics"/>
        </authorList>
    </citation>
    <scope>NUCLEOTIDE SEQUENCE [LARGE SCALE GENOMIC DNA]</scope>
    <source>
        <strain evidence="16 18">82B</strain>
    </source>
</reference>
<evidence type="ECO:0000256" key="10">
    <source>
        <dbReference type="ARBA" id="ARBA00024202"/>
    </source>
</evidence>
<dbReference type="Pfam" id="PF00528">
    <property type="entry name" value="BPD_transp_1"/>
    <property type="match status" value="1"/>
</dbReference>
<evidence type="ECO:0000256" key="7">
    <source>
        <dbReference type="ARBA" id="ARBA00023065"/>
    </source>
</evidence>
<evidence type="ECO:0000256" key="1">
    <source>
        <dbReference type="ARBA" id="ARBA00004651"/>
    </source>
</evidence>
<feature type="transmembrane region" description="Helical" evidence="13">
    <location>
        <begin position="231"/>
        <end position="257"/>
    </location>
</feature>
<keyword evidence="2 13" id="KW-0813">Transport</keyword>
<evidence type="ECO:0000259" key="14">
    <source>
        <dbReference type="PROSITE" id="PS50928"/>
    </source>
</evidence>
<evidence type="ECO:0000313" key="17">
    <source>
        <dbReference type="Proteomes" id="UP000095412"/>
    </source>
</evidence>
<dbReference type="InterPro" id="IPR050045">
    <property type="entry name" value="Opp2B"/>
</dbReference>
<dbReference type="NCBIfam" id="NF045470">
    <property type="entry name" value="Opp2B"/>
    <property type="match status" value="1"/>
</dbReference>
<dbReference type="Pfam" id="PF19300">
    <property type="entry name" value="BPD_transp_1_N"/>
    <property type="match status" value="1"/>
</dbReference>
<reference evidence="15 17" key="1">
    <citation type="submission" date="2016-09" db="EMBL/GenBank/DDBJ databases">
        <authorList>
            <consortium name="Pathogen Informatics"/>
            <person name="Sun Q."/>
            <person name="Inoue M."/>
        </authorList>
    </citation>
    <scope>NUCLEOTIDE SEQUENCE [LARGE SCALE GENOMIC DNA]</scope>
    <source>
        <strain evidence="15 17">82C</strain>
    </source>
</reference>
<dbReference type="InterPro" id="IPR045621">
    <property type="entry name" value="BPD_transp_1_N"/>
</dbReference>
<dbReference type="AlphaFoldDB" id="A0A1D4HWJ5"/>
<evidence type="ECO:0000256" key="9">
    <source>
        <dbReference type="ARBA" id="ARBA00023136"/>
    </source>
</evidence>
<dbReference type="GO" id="GO:0005886">
    <property type="term" value="C:plasma membrane"/>
    <property type="evidence" value="ECO:0007669"/>
    <property type="project" value="UniProtKB-SubCell"/>
</dbReference>
<evidence type="ECO:0000256" key="2">
    <source>
        <dbReference type="ARBA" id="ARBA00022448"/>
    </source>
</evidence>
<keyword evidence="5 13" id="KW-0812">Transmembrane</keyword>
<feature type="transmembrane region" description="Helical" evidence="13">
    <location>
        <begin position="135"/>
        <end position="159"/>
    </location>
</feature>
<dbReference type="Gene3D" id="1.10.3720.10">
    <property type="entry name" value="MetI-like"/>
    <property type="match status" value="1"/>
</dbReference>
<dbReference type="PROSITE" id="PS50928">
    <property type="entry name" value="ABC_TM1"/>
    <property type="match status" value="1"/>
</dbReference>
<evidence type="ECO:0000256" key="5">
    <source>
        <dbReference type="ARBA" id="ARBA00022692"/>
    </source>
</evidence>
<keyword evidence="4" id="KW-0533">Nickel</keyword>
<evidence type="ECO:0000256" key="4">
    <source>
        <dbReference type="ARBA" id="ARBA00022596"/>
    </source>
</evidence>
<comment type="subcellular location">
    <subcellularLocation>
        <location evidence="1 13">Cell membrane</location>
        <topology evidence="1 13">Multi-pass membrane protein</topology>
    </subcellularLocation>
</comment>
<evidence type="ECO:0000256" key="13">
    <source>
        <dbReference type="RuleBase" id="RU363032"/>
    </source>
</evidence>
<proteinExistence type="inferred from homology"/>
<comment type="similarity">
    <text evidence="10">Belongs to the binding-protein-dependent transport system permease family. OppBC subfamily.</text>
</comment>
<keyword evidence="17" id="KW-1185">Reference proteome</keyword>
<evidence type="ECO:0000256" key="11">
    <source>
        <dbReference type="ARBA" id="ARBA00038669"/>
    </source>
</evidence>
<sequence length="326" mass="36528">MLLKNILSRVGQMIIVLFVLSTITFILMKLTPGDPVDKILHLDVANVSNDQIESTKERLGLNQPMIVQYIQWLGQIVQLNFGTSYQTGEPVMHELMYYTPPTLFIAIMTIIVVFIVAVPLGIIAARHYHTWIDTLIRTVTSFTVSIPSFFLGTILIFIFAQKWNLLPSSGLDSMAGYILPIAALSIGMSAYYVRLMRSTLIELYQSKEVEAARLRGMSERYILWEDLFKPAIIPVITVLGMSVGSLIGGTVVIENLFGIPGIGHFLVDSIRARDYPVVQGTVIMIGVMVVLANTLSDLLLLWIDPKRRHMKHAKVHSKRRQDGETS</sequence>
<dbReference type="RefSeq" id="WP_069994598.1">
    <property type="nucleotide sequence ID" value="NZ_FMPG01000002.1"/>
</dbReference>
<dbReference type="PANTHER" id="PTHR43163">
    <property type="entry name" value="DIPEPTIDE TRANSPORT SYSTEM PERMEASE PROTEIN DPPB-RELATED"/>
    <property type="match status" value="1"/>
</dbReference>
<feature type="transmembrane region" description="Helical" evidence="13">
    <location>
        <begin position="174"/>
        <end position="193"/>
    </location>
</feature>
<dbReference type="InterPro" id="IPR000515">
    <property type="entry name" value="MetI-like"/>
</dbReference>
<evidence type="ECO:0000256" key="3">
    <source>
        <dbReference type="ARBA" id="ARBA00022475"/>
    </source>
</evidence>
<feature type="transmembrane region" description="Helical" evidence="13">
    <location>
        <begin position="12"/>
        <end position="30"/>
    </location>
</feature>
<dbReference type="Proteomes" id="UP000095412">
    <property type="component" value="Unassembled WGS sequence"/>
</dbReference>